<dbReference type="Proteomes" id="UP000779507">
    <property type="component" value="Unassembled WGS sequence"/>
</dbReference>
<dbReference type="InterPro" id="IPR036046">
    <property type="entry name" value="Acylphosphatase-like_dom_sf"/>
</dbReference>
<dbReference type="SUPFAM" id="SSF54975">
    <property type="entry name" value="Acylphosphatase/BLUF domain-like"/>
    <property type="match status" value="1"/>
</dbReference>
<comment type="caution">
    <text evidence="2">The sequence shown here is derived from an EMBL/GenBank/DDBJ whole genome shotgun (WGS) entry which is preliminary data.</text>
</comment>
<feature type="domain" description="BLUF" evidence="1">
    <location>
        <begin position="1"/>
        <end position="72"/>
    </location>
</feature>
<dbReference type="Pfam" id="PF04940">
    <property type="entry name" value="BLUF"/>
    <property type="match status" value="1"/>
</dbReference>
<dbReference type="SMART" id="SM01034">
    <property type="entry name" value="BLUF"/>
    <property type="match status" value="1"/>
</dbReference>
<gene>
    <name evidence="2" type="ORF">HNP98_004092</name>
</gene>
<evidence type="ECO:0000313" key="2">
    <source>
        <dbReference type="EMBL" id="NRT21246.1"/>
    </source>
</evidence>
<protein>
    <recommendedName>
        <fullName evidence="1">BLUF domain-containing protein</fullName>
    </recommendedName>
</protein>
<keyword evidence="3" id="KW-1185">Reference proteome</keyword>
<reference evidence="2 3" key="1">
    <citation type="submission" date="2020-05" db="EMBL/GenBank/DDBJ databases">
        <title>Genomic Encyclopedia of Type Strains, Phase IV (KMG-V): Genome sequencing to study the core and pangenomes of soil and plant-associated prokaryotes.</title>
        <authorList>
            <person name="Whitman W."/>
        </authorList>
    </citation>
    <scope>NUCLEOTIDE SEQUENCE [LARGE SCALE GENOMIC DNA]</scope>
    <source>
        <strain evidence="2 3">9A</strain>
    </source>
</reference>
<proteinExistence type="predicted"/>
<dbReference type="PROSITE" id="PS50925">
    <property type="entry name" value="BLUF"/>
    <property type="match status" value="1"/>
</dbReference>
<organism evidence="2 3">
    <name type="scientific">Hymenobacter caeli</name>
    <dbReference type="NCBI Taxonomy" id="2735894"/>
    <lineage>
        <taxon>Bacteria</taxon>
        <taxon>Pseudomonadati</taxon>
        <taxon>Bacteroidota</taxon>
        <taxon>Cytophagia</taxon>
        <taxon>Cytophagales</taxon>
        <taxon>Hymenobacteraceae</taxon>
        <taxon>Hymenobacter</taxon>
    </lineage>
</organism>
<sequence length="128" mass="13824">MAQARPRNRATGVTGLLLHSEGLFPQLLEGARAAVHELCHGRIAHDPRHHRLHLLAAGPLLVGRTFPGWHTAFLRATPASAAALGGHLGPAAAADFLAARAPRMSPVLLRLLHQFVGRWAQGAARRWR</sequence>
<name>A0ABX2FXS1_9BACT</name>
<evidence type="ECO:0000313" key="3">
    <source>
        <dbReference type="Proteomes" id="UP000779507"/>
    </source>
</evidence>
<dbReference type="InterPro" id="IPR007024">
    <property type="entry name" value="BLUF_domain"/>
</dbReference>
<evidence type="ECO:0000259" key="1">
    <source>
        <dbReference type="PROSITE" id="PS50925"/>
    </source>
</evidence>
<accession>A0ABX2FXS1</accession>
<dbReference type="EMBL" id="JABSNP010000028">
    <property type="protein sequence ID" value="NRT21246.1"/>
    <property type="molecule type" value="Genomic_DNA"/>
</dbReference>
<dbReference type="Gene3D" id="3.30.70.100">
    <property type="match status" value="1"/>
</dbReference>